<dbReference type="STRING" id="301967.A6E15_19075"/>
<evidence type="ECO:0000313" key="1">
    <source>
        <dbReference type="EMBL" id="OLZ39068.1"/>
    </source>
</evidence>
<evidence type="ECO:0000313" key="2">
    <source>
        <dbReference type="Proteomes" id="UP000189370"/>
    </source>
</evidence>
<keyword evidence="2" id="KW-1185">Reference proteome</keyword>
<sequence>MVTVTIVSSLLLSGFVAAQDSTQDSECTEVVHDGYLTDESYATAYNNGSTIESTTDNVYTSIEQTDAFVRLDAENPNAYCVNMTVKVHPDIIPPADVGELSATDDNTTSTWRNTHDFDTDQSYTEITFELEPESSVTFAPNKIRIKTLSWADQSGSGGFLDRIPVPFSGDGDLEQRSYTIDSANGSIQTVPLENADGQSVDDWQAVYRIGDGQWRPISTDSEGPAFYRVIDNETAVQFHFDTDEYAEGRVEVKFTANPTQIDKLRYDLRSYSASWSDLFNFNLGLPSLVAPTAPAAEVIR</sequence>
<dbReference type="Proteomes" id="UP000189370">
    <property type="component" value="Unassembled WGS sequence"/>
</dbReference>
<proteinExistence type="predicted"/>
<protein>
    <submittedName>
        <fullName evidence="1">Uncharacterized protein</fullName>
    </submittedName>
</protein>
<dbReference type="EMBL" id="LWLN01000003">
    <property type="protein sequence ID" value="OLZ39068.1"/>
    <property type="molecule type" value="Genomic_DNA"/>
</dbReference>
<name>A0A1S8AQF9_9EURY</name>
<dbReference type="OrthoDB" id="275425at2157"/>
<dbReference type="RefSeq" id="WP_076148803.1">
    <property type="nucleotide sequence ID" value="NZ_LWLN01000003.1"/>
</dbReference>
<gene>
    <name evidence="1" type="ORF">A6E15_19075</name>
</gene>
<reference evidence="2" key="1">
    <citation type="submission" date="2016-04" db="EMBL/GenBank/DDBJ databases">
        <authorList>
            <person name="Chen S.-C."/>
            <person name="Lai M.-C."/>
        </authorList>
    </citation>
    <scope>NUCLEOTIDE SEQUENCE [LARGE SCALE GENOMIC DNA]</scope>
    <source>
        <strain evidence="2">AB14</strain>
    </source>
</reference>
<comment type="caution">
    <text evidence="1">The sequence shown here is derived from an EMBL/GenBank/DDBJ whole genome shotgun (WGS) entry which is preliminary data.</text>
</comment>
<accession>A0A1S8AQF9</accession>
<organism evidence="1 2">
    <name type="scientific">Natrinema saccharevitans</name>
    <dbReference type="NCBI Taxonomy" id="301967"/>
    <lineage>
        <taxon>Archaea</taxon>
        <taxon>Methanobacteriati</taxon>
        <taxon>Methanobacteriota</taxon>
        <taxon>Stenosarchaea group</taxon>
        <taxon>Halobacteria</taxon>
        <taxon>Halobacteriales</taxon>
        <taxon>Natrialbaceae</taxon>
        <taxon>Natrinema</taxon>
    </lineage>
</organism>
<dbReference type="AlphaFoldDB" id="A0A1S8AQF9"/>